<evidence type="ECO:0000256" key="4">
    <source>
        <dbReference type="ARBA" id="ARBA00022790"/>
    </source>
</evidence>
<keyword evidence="3" id="KW-0963">Cytoplasm</keyword>
<proteinExistence type="predicted"/>
<dbReference type="GO" id="GO:0000338">
    <property type="term" value="P:protein deneddylation"/>
    <property type="evidence" value="ECO:0007669"/>
    <property type="project" value="InterPro"/>
</dbReference>
<dbReference type="EMBL" id="CDMY01000562">
    <property type="protein sequence ID" value="CEM23241.1"/>
    <property type="molecule type" value="Genomic_DNA"/>
</dbReference>
<dbReference type="GO" id="GO:0008180">
    <property type="term" value="C:COP9 signalosome"/>
    <property type="evidence" value="ECO:0007669"/>
    <property type="project" value="UniProtKB-KW"/>
</dbReference>
<gene>
    <name evidence="8" type="ORF">Vbra_17033</name>
</gene>
<evidence type="ECO:0000256" key="5">
    <source>
        <dbReference type="ARBA" id="ARBA00023242"/>
    </source>
</evidence>
<feature type="domain" description="CSN8/PSMD8/EIF3K" evidence="7">
    <location>
        <begin position="142"/>
        <end position="265"/>
    </location>
</feature>
<dbReference type="Proteomes" id="UP000041254">
    <property type="component" value="Unassembled WGS sequence"/>
</dbReference>
<name>A0A0G4G481_VITBC</name>
<evidence type="ECO:0000259" key="7">
    <source>
        <dbReference type="Pfam" id="PF10075"/>
    </source>
</evidence>
<feature type="compositionally biased region" description="Gly residues" evidence="6">
    <location>
        <begin position="317"/>
        <end position="332"/>
    </location>
</feature>
<dbReference type="GO" id="GO:0010387">
    <property type="term" value="P:COP9 signalosome assembly"/>
    <property type="evidence" value="ECO:0007669"/>
    <property type="project" value="InterPro"/>
</dbReference>
<dbReference type="AlphaFoldDB" id="A0A0G4G481"/>
<comment type="subcellular location">
    <subcellularLocation>
        <location evidence="2">Cytoplasm</location>
    </subcellularLocation>
    <subcellularLocation>
        <location evidence="1">Nucleus</location>
    </subcellularLocation>
</comment>
<evidence type="ECO:0000256" key="3">
    <source>
        <dbReference type="ARBA" id="ARBA00022490"/>
    </source>
</evidence>
<dbReference type="Pfam" id="PF10075">
    <property type="entry name" value="CSN8_PSD8_EIF3K"/>
    <property type="match status" value="1"/>
</dbReference>
<evidence type="ECO:0000256" key="1">
    <source>
        <dbReference type="ARBA" id="ARBA00004123"/>
    </source>
</evidence>
<dbReference type="GO" id="GO:0005737">
    <property type="term" value="C:cytoplasm"/>
    <property type="evidence" value="ECO:0007669"/>
    <property type="project" value="UniProtKB-SubCell"/>
</dbReference>
<reference evidence="8 9" key="1">
    <citation type="submission" date="2014-11" db="EMBL/GenBank/DDBJ databases">
        <authorList>
            <person name="Zhu J."/>
            <person name="Qi W."/>
            <person name="Song R."/>
        </authorList>
    </citation>
    <scope>NUCLEOTIDE SEQUENCE [LARGE SCALE GENOMIC DNA]</scope>
</reference>
<dbReference type="PANTHER" id="PTHR13339">
    <property type="entry name" value="COP9 SIGNALOSOME COMPLEX SUBUNIT 8"/>
    <property type="match status" value="1"/>
</dbReference>
<feature type="region of interest" description="Disordered" evidence="6">
    <location>
        <begin position="317"/>
        <end position="344"/>
    </location>
</feature>
<dbReference type="InterPro" id="IPR033464">
    <property type="entry name" value="CSN8_PSD8_EIF3K"/>
</dbReference>
<keyword evidence="5" id="KW-0539">Nucleus</keyword>
<accession>A0A0G4G481</accession>
<dbReference type="PANTHER" id="PTHR13339:SF0">
    <property type="entry name" value="COP9 SIGNALOSOME COMPLEX SUBUNIT 8"/>
    <property type="match status" value="1"/>
</dbReference>
<evidence type="ECO:0000313" key="8">
    <source>
        <dbReference type="EMBL" id="CEM23241.1"/>
    </source>
</evidence>
<evidence type="ECO:0000256" key="2">
    <source>
        <dbReference type="ARBA" id="ARBA00004496"/>
    </source>
</evidence>
<sequence length="344" mass="37083">MVLQTMKHAWGSRSVSDRKTSKLSCRVDCSPRVNSLSQNVANSWLVDEGTKHPSVSVALRCVSTPSTPPSAARLQTHHSQTADSVCVALLTPQHSLRSLPMATEAIMQILTDPSPDLTCLKGHCEQVEILTTAGSDSGATEQATMYTIHMLACLYEDDVHGARFLWKRIPASLKSNADLSAAHRVLEAKWNNSQGGAFEHLEGHAWSAPVNVLAHALCRRQREATLGLIGRAYKSIRLDAACKLLNMQPNDSMQLFQAKGWRVDTSASPSPLVYPIKTSTSVASAAQQFDKTMHRFSHYMAFLEQLELQGQVQAGEAGGANGTAGASGGGGRRAVTSGVHQRMG</sequence>
<feature type="compositionally biased region" description="Low complexity" evidence="6">
    <location>
        <begin position="333"/>
        <end position="344"/>
    </location>
</feature>
<keyword evidence="4" id="KW-0736">Signalosome</keyword>
<evidence type="ECO:0000256" key="6">
    <source>
        <dbReference type="SAM" id="MobiDB-lite"/>
    </source>
</evidence>
<dbReference type="InParanoid" id="A0A0G4G481"/>
<dbReference type="VEuPathDB" id="CryptoDB:Vbra_17033"/>
<protein>
    <recommendedName>
        <fullName evidence="7">CSN8/PSMD8/EIF3K domain-containing protein</fullName>
    </recommendedName>
</protein>
<keyword evidence="9" id="KW-1185">Reference proteome</keyword>
<evidence type="ECO:0000313" key="9">
    <source>
        <dbReference type="Proteomes" id="UP000041254"/>
    </source>
</evidence>
<dbReference type="Gene3D" id="1.25.40.990">
    <property type="match status" value="1"/>
</dbReference>
<dbReference type="InterPro" id="IPR033205">
    <property type="entry name" value="COP9_CSN8"/>
</dbReference>
<dbReference type="OrthoDB" id="5351233at2759"/>
<organism evidence="8 9">
    <name type="scientific">Vitrella brassicaformis (strain CCMP3155)</name>
    <dbReference type="NCBI Taxonomy" id="1169540"/>
    <lineage>
        <taxon>Eukaryota</taxon>
        <taxon>Sar</taxon>
        <taxon>Alveolata</taxon>
        <taxon>Colpodellida</taxon>
        <taxon>Vitrellaceae</taxon>
        <taxon>Vitrella</taxon>
    </lineage>
</organism>
<dbReference type="STRING" id="1169540.A0A0G4G481"/>